<accession>A0A8D0HUV4</accession>
<protein>
    <submittedName>
        <fullName evidence="1">Uncharacterized protein</fullName>
    </submittedName>
</protein>
<sequence>YSAPCWDWSSQEVLGLILFLHPEELPYLKCPLHTVLKLTPVAYGCQVESIFLNIAAVNTHRERPEHLPFKASLAPQYRHFRVVPLASPEPTKQPCWEDLGLAYSPCQLSPQNVEVTRDPEEALDTVPPHY</sequence>
<evidence type="ECO:0000313" key="1">
    <source>
        <dbReference type="Ensembl" id="ENSSPUP00000025172.1"/>
    </source>
</evidence>
<dbReference type="InterPro" id="IPR003094">
    <property type="entry name" value="6Pfruct_kin"/>
</dbReference>
<dbReference type="InterPro" id="IPR029033">
    <property type="entry name" value="His_PPase_superfam"/>
</dbReference>
<reference evidence="1" key="2">
    <citation type="submission" date="2025-09" db="UniProtKB">
        <authorList>
            <consortium name="Ensembl"/>
        </authorList>
    </citation>
    <scope>IDENTIFICATION</scope>
</reference>
<dbReference type="Proteomes" id="UP000694392">
    <property type="component" value="Unplaced"/>
</dbReference>
<dbReference type="GO" id="GO:0006003">
    <property type="term" value="P:fructose 2,6-bisphosphate metabolic process"/>
    <property type="evidence" value="ECO:0007669"/>
    <property type="project" value="InterPro"/>
</dbReference>
<dbReference type="GO" id="GO:0004331">
    <property type="term" value="F:fructose-2,6-bisphosphate 2-phosphatase activity"/>
    <property type="evidence" value="ECO:0007669"/>
    <property type="project" value="TreeGrafter"/>
</dbReference>
<proteinExistence type="predicted"/>
<organism evidence="1 2">
    <name type="scientific">Sphenodon punctatus</name>
    <name type="common">Tuatara</name>
    <name type="synonym">Hatteria punctata</name>
    <dbReference type="NCBI Taxonomy" id="8508"/>
    <lineage>
        <taxon>Eukaryota</taxon>
        <taxon>Metazoa</taxon>
        <taxon>Chordata</taxon>
        <taxon>Craniata</taxon>
        <taxon>Vertebrata</taxon>
        <taxon>Euteleostomi</taxon>
        <taxon>Lepidosauria</taxon>
        <taxon>Sphenodontia</taxon>
        <taxon>Sphenodontidae</taxon>
        <taxon>Sphenodon</taxon>
    </lineage>
</organism>
<dbReference type="GO" id="GO:0003873">
    <property type="term" value="F:6-phosphofructo-2-kinase activity"/>
    <property type="evidence" value="ECO:0007669"/>
    <property type="project" value="TreeGrafter"/>
</dbReference>
<name>A0A8D0HUV4_SPHPU</name>
<dbReference type="GeneTree" id="ENSGT00950000182835"/>
<dbReference type="PANTHER" id="PTHR10606:SF15">
    <property type="entry name" value="6-PHOSPHOFRUCTO-2-KINASE_FRUCTOSE-2,6-BISPHOSPHATASE 1"/>
    <property type="match status" value="1"/>
</dbReference>
<dbReference type="GO" id="GO:0043540">
    <property type="term" value="C:6-phosphofructo-2-kinase/fructose-2,6-biphosphatase complex"/>
    <property type="evidence" value="ECO:0007669"/>
    <property type="project" value="TreeGrafter"/>
</dbReference>
<dbReference type="Ensembl" id="ENSSPUT00000026866.1">
    <property type="protein sequence ID" value="ENSSPUP00000025172.1"/>
    <property type="gene ID" value="ENSSPUG00000019281.1"/>
</dbReference>
<dbReference type="GO" id="GO:0005524">
    <property type="term" value="F:ATP binding"/>
    <property type="evidence" value="ECO:0007669"/>
    <property type="project" value="InterPro"/>
</dbReference>
<reference evidence="1" key="1">
    <citation type="submission" date="2025-08" db="UniProtKB">
        <authorList>
            <consortium name="Ensembl"/>
        </authorList>
    </citation>
    <scope>IDENTIFICATION</scope>
</reference>
<evidence type="ECO:0000313" key="2">
    <source>
        <dbReference type="Proteomes" id="UP000694392"/>
    </source>
</evidence>
<dbReference type="AlphaFoldDB" id="A0A8D0HUV4"/>
<dbReference type="Gene3D" id="3.40.50.1240">
    <property type="entry name" value="Phosphoglycerate mutase-like"/>
    <property type="match status" value="1"/>
</dbReference>
<dbReference type="PANTHER" id="PTHR10606">
    <property type="entry name" value="6-PHOSPHOFRUCTO-2-KINASE/FRUCTOSE-2,6-BISPHOSPHATASE"/>
    <property type="match status" value="1"/>
</dbReference>
<keyword evidence="2" id="KW-1185">Reference proteome</keyword>